<evidence type="ECO:0000259" key="9">
    <source>
        <dbReference type="PROSITE" id="PS50885"/>
    </source>
</evidence>
<dbReference type="SMART" id="SM00387">
    <property type="entry name" value="HATPase_c"/>
    <property type="match status" value="1"/>
</dbReference>
<evidence type="ECO:0000256" key="5">
    <source>
        <dbReference type="ARBA" id="ARBA00022777"/>
    </source>
</evidence>
<dbReference type="Pfam" id="PF00672">
    <property type="entry name" value="HAMP"/>
    <property type="match status" value="1"/>
</dbReference>
<keyword evidence="8" id="KW-1133">Transmembrane helix</keyword>
<dbReference type="EMBL" id="CP003422">
    <property type="protein sequence ID" value="AFH63399.1"/>
    <property type="molecule type" value="Genomic_DNA"/>
</dbReference>
<dbReference type="KEGG" id="pmw:B2K_22335"/>
<keyword evidence="4" id="KW-0808">Transferase</keyword>
<dbReference type="RefSeq" id="WP_014651668.1">
    <property type="nucleotide sequence ID" value="NC_017672.3"/>
</dbReference>
<protein>
    <submittedName>
        <fullName evidence="10">Histidine kinase</fullName>
    </submittedName>
</protein>
<feature type="domain" description="HAMP" evidence="9">
    <location>
        <begin position="322"/>
        <end position="374"/>
    </location>
</feature>
<evidence type="ECO:0000256" key="1">
    <source>
        <dbReference type="ARBA" id="ARBA00004651"/>
    </source>
</evidence>
<sequence>MRKTWSSRFKQPVQFRLTCFFILILLPLVAVSTFSNLRSQSILKEGIGERTQNAMFSVMNSIDLTMQGVYELATVLANDHDANRKFENAGDVLTPGAILDFQTLNKQIATVSSVNRIIPQVSLFHYPSGMLLSTTGYQKEENKEELEWVQQAIGANGRITIFFPRESRYNANRVIDPVYNENNLVVMRLMNLQDPQRRKNIVLLPLSKSYFAHLLEGLLPGGNAQAYLLTEKGELAASTAGAAAAAPPWPDDARDLLVRELPGYSDPMLMVRAVSPASGWTLIMLQPEKEILKETRQLQVWTYLIIAVSVLISLWISWVVYSSISKPMRKMISAMKQMRIGQLDTQIVHSREDEFGYVMDTFNHMAREQRYLIEDVYEKQLLLVQTEFRLLQSQINPHFLYNTLDSIYSAALLRQEEELGDMVLHLSKFLRYSLGKGRETYSVAETFRHLDHYIKVQQGRFDFKVSFQMEEEAGEVKLLKLLLQPLVENAILHGLEKKQGERELTISAGTAADRSLILEVKDSGTGIPEERLAYIRQELAAITTAHIRLMAGGADASPELFGLRNVLSRIKLHYGEEAELRVNSVENIGTCVTLRLPPRQERGPAGDAAEERKEGPMP</sequence>
<dbReference type="SMART" id="SM00304">
    <property type="entry name" value="HAMP"/>
    <property type="match status" value="1"/>
</dbReference>
<dbReference type="InterPro" id="IPR036890">
    <property type="entry name" value="HATPase_C_sf"/>
</dbReference>
<evidence type="ECO:0000256" key="3">
    <source>
        <dbReference type="ARBA" id="ARBA00022553"/>
    </source>
</evidence>
<dbReference type="Proteomes" id="UP000007392">
    <property type="component" value="Chromosome"/>
</dbReference>
<proteinExistence type="predicted"/>
<dbReference type="InterPro" id="IPR003594">
    <property type="entry name" value="HATPase_dom"/>
</dbReference>
<dbReference type="InterPro" id="IPR010559">
    <property type="entry name" value="Sig_transdc_His_kin_internal"/>
</dbReference>
<organism evidence="10 11">
    <name type="scientific">Paenibacillus mucilaginosus K02</name>
    <dbReference type="NCBI Taxonomy" id="997761"/>
    <lineage>
        <taxon>Bacteria</taxon>
        <taxon>Bacillati</taxon>
        <taxon>Bacillota</taxon>
        <taxon>Bacilli</taxon>
        <taxon>Bacillales</taxon>
        <taxon>Paenibacillaceae</taxon>
        <taxon>Paenibacillus</taxon>
    </lineage>
</organism>
<evidence type="ECO:0000313" key="11">
    <source>
        <dbReference type="Proteomes" id="UP000007392"/>
    </source>
</evidence>
<feature type="compositionally biased region" description="Basic and acidic residues" evidence="7">
    <location>
        <begin position="598"/>
        <end position="618"/>
    </location>
</feature>
<dbReference type="SUPFAM" id="SSF55874">
    <property type="entry name" value="ATPase domain of HSP90 chaperone/DNA topoisomerase II/histidine kinase"/>
    <property type="match status" value="1"/>
</dbReference>
<dbReference type="Gene3D" id="3.30.565.10">
    <property type="entry name" value="Histidine kinase-like ATPase, C-terminal domain"/>
    <property type="match status" value="1"/>
</dbReference>
<evidence type="ECO:0000256" key="6">
    <source>
        <dbReference type="ARBA" id="ARBA00023136"/>
    </source>
</evidence>
<dbReference type="PATRIC" id="fig|997761.3.peg.4402"/>
<feature type="transmembrane region" description="Helical" evidence="8">
    <location>
        <begin position="300"/>
        <end position="321"/>
    </location>
</feature>
<dbReference type="PANTHER" id="PTHR34220:SF7">
    <property type="entry name" value="SENSOR HISTIDINE KINASE YPDA"/>
    <property type="match status" value="1"/>
</dbReference>
<feature type="region of interest" description="Disordered" evidence="7">
    <location>
        <begin position="596"/>
        <end position="618"/>
    </location>
</feature>
<comment type="subcellular location">
    <subcellularLocation>
        <location evidence="1">Cell membrane</location>
        <topology evidence="1">Multi-pass membrane protein</topology>
    </subcellularLocation>
</comment>
<evidence type="ECO:0000256" key="7">
    <source>
        <dbReference type="SAM" id="MobiDB-lite"/>
    </source>
</evidence>
<dbReference type="AlphaFoldDB" id="I0BM02"/>
<dbReference type="Pfam" id="PF02518">
    <property type="entry name" value="HATPase_c"/>
    <property type="match status" value="1"/>
</dbReference>
<evidence type="ECO:0000256" key="2">
    <source>
        <dbReference type="ARBA" id="ARBA00022475"/>
    </source>
</evidence>
<keyword evidence="2" id="KW-1003">Cell membrane</keyword>
<dbReference type="SUPFAM" id="SSF158472">
    <property type="entry name" value="HAMP domain-like"/>
    <property type="match status" value="1"/>
</dbReference>
<dbReference type="InterPro" id="IPR003660">
    <property type="entry name" value="HAMP_dom"/>
</dbReference>
<dbReference type="PANTHER" id="PTHR34220">
    <property type="entry name" value="SENSOR HISTIDINE KINASE YPDA"/>
    <property type="match status" value="1"/>
</dbReference>
<name>I0BM02_9BACL</name>
<dbReference type="PROSITE" id="PS50885">
    <property type="entry name" value="HAMP"/>
    <property type="match status" value="1"/>
</dbReference>
<gene>
    <name evidence="10" type="ORF">B2K_22335</name>
</gene>
<keyword evidence="8" id="KW-0812">Transmembrane</keyword>
<evidence type="ECO:0000256" key="4">
    <source>
        <dbReference type="ARBA" id="ARBA00022679"/>
    </source>
</evidence>
<reference evidence="10 11" key="1">
    <citation type="submission" date="2013-06" db="EMBL/GenBank/DDBJ databases">
        <title>Complete genome sequence of Paenibacillus mucilaginosus K02.</title>
        <authorList>
            <person name="Xiao B."/>
            <person name="Sun L."/>
            <person name="Xiao L."/>
            <person name="Lian B."/>
        </authorList>
    </citation>
    <scope>NUCLEOTIDE SEQUENCE [LARGE SCALE GENOMIC DNA]</scope>
    <source>
        <strain evidence="10 11">K02</strain>
    </source>
</reference>
<dbReference type="GO" id="GO:0000155">
    <property type="term" value="F:phosphorelay sensor kinase activity"/>
    <property type="evidence" value="ECO:0007669"/>
    <property type="project" value="InterPro"/>
</dbReference>
<evidence type="ECO:0000256" key="8">
    <source>
        <dbReference type="SAM" id="Phobius"/>
    </source>
</evidence>
<dbReference type="CDD" id="cd06225">
    <property type="entry name" value="HAMP"/>
    <property type="match status" value="1"/>
</dbReference>
<dbReference type="GO" id="GO:0005886">
    <property type="term" value="C:plasma membrane"/>
    <property type="evidence" value="ECO:0007669"/>
    <property type="project" value="UniProtKB-SubCell"/>
</dbReference>
<evidence type="ECO:0000313" key="10">
    <source>
        <dbReference type="EMBL" id="AFH63399.1"/>
    </source>
</evidence>
<dbReference type="Gene3D" id="6.10.340.10">
    <property type="match status" value="1"/>
</dbReference>
<dbReference type="OrthoDB" id="9776552at2"/>
<accession>I0BM02</accession>
<dbReference type="HOGENOM" id="CLU_020473_6_1_9"/>
<keyword evidence="6 8" id="KW-0472">Membrane</keyword>
<keyword evidence="5 10" id="KW-0418">Kinase</keyword>
<dbReference type="InterPro" id="IPR050640">
    <property type="entry name" value="Bact_2-comp_sensor_kinase"/>
</dbReference>
<keyword evidence="3" id="KW-0597">Phosphoprotein</keyword>
<dbReference type="Pfam" id="PF06580">
    <property type="entry name" value="His_kinase"/>
    <property type="match status" value="1"/>
</dbReference>